<proteinExistence type="inferred from homology"/>
<dbReference type="GO" id="GO:0008360">
    <property type="term" value="P:regulation of cell shape"/>
    <property type="evidence" value="ECO:0007669"/>
    <property type="project" value="UniProtKB-KW"/>
</dbReference>
<evidence type="ECO:0000256" key="11">
    <source>
        <dbReference type="ARBA" id="ARBA00022960"/>
    </source>
</evidence>
<dbReference type="GO" id="GO:0008764">
    <property type="term" value="F:UDP-N-acetylmuramoylalanine-D-glutamate ligase activity"/>
    <property type="evidence" value="ECO:0007669"/>
    <property type="project" value="UniProtKB-UniRule"/>
</dbReference>
<sequence>MKNVETYRDKRVLVIGLGMSGATAAKLLKQLGANVTVNDSQDLSQDQTAKALGASGITIISGNQDPILLDRGFDLIVKNPGIAYDVPIIAEAIKRQIPIVTEVELASEVNDAELIAVTGSNGKTTTTTMITKILNQDRPAGKAYYAGNIGVPASDTAQKTTPEDTLVLEVSSFMLCGITTFHPHIAVLTNIFSNHLDYHKTRENYVAAKMRITENQTPDDYFVVNFDNPEWQKLSRQSRAQVVPFSRLNTTQEGAYELDGRLYYRGDYIMDAADVKVPGTGNIENALAAIAVAKIEGRSNEAITHVLTTFGGVRHRTQFVLESEGRLFYNDSKATDMEATEMALQGFKQPVILLAGGLDRGYTFEKLVPYLQQNVKAVVLFGETADLLADAAKAAGVPVIKRTENAESAVPIAYELSEPGDVILLSPANASWDQYPSFEVRGDRYIQAVEKLTGKEEED</sequence>
<keyword evidence="9 17" id="KW-0547">Nucleotide-binding</keyword>
<comment type="subcellular location">
    <subcellularLocation>
        <location evidence="2 17 18">Cytoplasm</location>
    </subcellularLocation>
</comment>
<keyword evidence="8 17" id="KW-0436">Ligase</keyword>
<evidence type="ECO:0000256" key="5">
    <source>
        <dbReference type="ARBA" id="ARBA00012212"/>
    </source>
</evidence>
<dbReference type="Gene3D" id="3.40.1190.10">
    <property type="entry name" value="Mur-like, catalytic domain"/>
    <property type="match status" value="1"/>
</dbReference>
<evidence type="ECO:0000256" key="13">
    <source>
        <dbReference type="ARBA" id="ARBA00023316"/>
    </source>
</evidence>
<evidence type="ECO:0000256" key="15">
    <source>
        <dbReference type="ARBA" id="ARBA00032324"/>
    </source>
</evidence>
<dbReference type="Pfam" id="PF02875">
    <property type="entry name" value="Mur_ligase_C"/>
    <property type="match status" value="1"/>
</dbReference>
<evidence type="ECO:0000313" key="22">
    <source>
        <dbReference type="Proteomes" id="UP000245080"/>
    </source>
</evidence>
<dbReference type="InterPro" id="IPR013221">
    <property type="entry name" value="Mur_ligase_cen"/>
</dbReference>
<keyword evidence="13 17" id="KW-0961">Cell wall biogenesis/degradation</keyword>
<dbReference type="AlphaFoldDB" id="A0A2V1N3H3"/>
<dbReference type="NCBIfam" id="TIGR01087">
    <property type="entry name" value="murD"/>
    <property type="match status" value="1"/>
</dbReference>
<evidence type="ECO:0000256" key="7">
    <source>
        <dbReference type="ARBA" id="ARBA00022490"/>
    </source>
</evidence>
<dbReference type="PANTHER" id="PTHR43692:SF1">
    <property type="entry name" value="UDP-N-ACETYLMURAMOYLALANINE--D-GLUTAMATE LIGASE"/>
    <property type="match status" value="1"/>
</dbReference>
<keyword evidence="11 17" id="KW-0133">Cell shape</keyword>
<evidence type="ECO:0000256" key="4">
    <source>
        <dbReference type="ARBA" id="ARBA00010416"/>
    </source>
</evidence>
<dbReference type="InterPro" id="IPR036565">
    <property type="entry name" value="Mur-like_cat_sf"/>
</dbReference>
<dbReference type="InterPro" id="IPR005762">
    <property type="entry name" value="MurD"/>
</dbReference>
<comment type="catalytic activity">
    <reaction evidence="16 17 18">
        <text>UDP-N-acetyl-alpha-D-muramoyl-L-alanine + D-glutamate + ATP = UDP-N-acetyl-alpha-D-muramoyl-L-alanyl-D-glutamate + ADP + phosphate + H(+)</text>
        <dbReference type="Rhea" id="RHEA:16429"/>
        <dbReference type="ChEBI" id="CHEBI:15378"/>
        <dbReference type="ChEBI" id="CHEBI:29986"/>
        <dbReference type="ChEBI" id="CHEBI:30616"/>
        <dbReference type="ChEBI" id="CHEBI:43474"/>
        <dbReference type="ChEBI" id="CHEBI:83898"/>
        <dbReference type="ChEBI" id="CHEBI:83900"/>
        <dbReference type="ChEBI" id="CHEBI:456216"/>
        <dbReference type="EC" id="6.3.2.9"/>
    </reaction>
</comment>
<keyword evidence="7 17" id="KW-0963">Cytoplasm</keyword>
<evidence type="ECO:0000256" key="16">
    <source>
        <dbReference type="ARBA" id="ARBA00047632"/>
    </source>
</evidence>
<dbReference type="EC" id="6.3.2.9" evidence="5 17"/>
<evidence type="ECO:0000256" key="3">
    <source>
        <dbReference type="ARBA" id="ARBA00004752"/>
    </source>
</evidence>
<evidence type="ECO:0000256" key="18">
    <source>
        <dbReference type="RuleBase" id="RU003664"/>
    </source>
</evidence>
<keyword evidence="12 17" id="KW-0573">Peptidoglycan synthesis</keyword>
<comment type="caution">
    <text evidence="21">The sequence shown here is derived from an EMBL/GenBank/DDBJ whole genome shotgun (WGS) entry which is preliminary data.</text>
</comment>
<dbReference type="GO" id="GO:0051301">
    <property type="term" value="P:cell division"/>
    <property type="evidence" value="ECO:0007669"/>
    <property type="project" value="UniProtKB-KW"/>
</dbReference>
<dbReference type="GO" id="GO:0005524">
    <property type="term" value="F:ATP binding"/>
    <property type="evidence" value="ECO:0007669"/>
    <property type="project" value="UniProtKB-UniRule"/>
</dbReference>
<comment type="function">
    <text evidence="1 17 18">Cell wall formation. Catalyzes the addition of glutamate to the nucleotide precursor UDP-N-acetylmuramoyl-L-alanine (UMA).</text>
</comment>
<dbReference type="InterPro" id="IPR004101">
    <property type="entry name" value="Mur_ligase_C"/>
</dbReference>
<dbReference type="RefSeq" id="WP_109249349.1">
    <property type="nucleotide sequence ID" value="NZ_QCXQ01000001.1"/>
</dbReference>
<evidence type="ECO:0000313" key="21">
    <source>
        <dbReference type="EMBL" id="PWG00636.1"/>
    </source>
</evidence>
<evidence type="ECO:0000256" key="10">
    <source>
        <dbReference type="ARBA" id="ARBA00022840"/>
    </source>
</evidence>
<dbReference type="SUPFAM" id="SSF53244">
    <property type="entry name" value="MurD-like peptide ligases, peptide-binding domain"/>
    <property type="match status" value="1"/>
</dbReference>
<dbReference type="Pfam" id="PF21799">
    <property type="entry name" value="MurD-like_N"/>
    <property type="match status" value="1"/>
</dbReference>
<dbReference type="InterPro" id="IPR036615">
    <property type="entry name" value="Mur_ligase_C_dom_sf"/>
</dbReference>
<feature type="domain" description="Mur ligase central" evidence="20">
    <location>
        <begin position="117"/>
        <end position="293"/>
    </location>
</feature>
<keyword evidence="17 18" id="KW-0132">Cell division</keyword>
<accession>A0A2V1N3H3</accession>
<gene>
    <name evidence="17" type="primary">murD</name>
    <name evidence="21" type="ORF">DCM90_00215</name>
</gene>
<dbReference type="HAMAP" id="MF_00639">
    <property type="entry name" value="MurD"/>
    <property type="match status" value="1"/>
</dbReference>
<dbReference type="Pfam" id="PF08245">
    <property type="entry name" value="Mur_ligase_M"/>
    <property type="match status" value="1"/>
</dbReference>
<name>A0A2V1N3H3_9LACO</name>
<evidence type="ECO:0000256" key="9">
    <source>
        <dbReference type="ARBA" id="ARBA00022741"/>
    </source>
</evidence>
<evidence type="ECO:0000256" key="8">
    <source>
        <dbReference type="ARBA" id="ARBA00022598"/>
    </source>
</evidence>
<keyword evidence="22" id="KW-1185">Reference proteome</keyword>
<dbReference type="GO" id="GO:0009252">
    <property type="term" value="P:peptidoglycan biosynthetic process"/>
    <property type="evidence" value="ECO:0007669"/>
    <property type="project" value="UniProtKB-UniRule"/>
</dbReference>
<comment type="similarity">
    <text evidence="4 17">Belongs to the MurCDEF family.</text>
</comment>
<keyword evidence="10 17" id="KW-0067">ATP-binding</keyword>
<dbReference type="GO" id="GO:0071555">
    <property type="term" value="P:cell wall organization"/>
    <property type="evidence" value="ECO:0007669"/>
    <property type="project" value="UniProtKB-KW"/>
</dbReference>
<dbReference type="Gene3D" id="3.90.190.20">
    <property type="entry name" value="Mur ligase, C-terminal domain"/>
    <property type="match status" value="1"/>
</dbReference>
<dbReference type="Proteomes" id="UP000245080">
    <property type="component" value="Unassembled WGS sequence"/>
</dbReference>
<protein>
    <recommendedName>
        <fullName evidence="6 17">UDP-N-acetylmuramoylalanine--D-glutamate ligase</fullName>
        <ecNumber evidence="5 17">6.3.2.9</ecNumber>
    </recommendedName>
    <alternativeName>
        <fullName evidence="15 17">D-glutamic acid-adding enzyme</fullName>
    </alternativeName>
    <alternativeName>
        <fullName evidence="14 17">UDP-N-acetylmuramoyl-L-alanyl-D-glutamate synthetase</fullName>
    </alternativeName>
</protein>
<evidence type="ECO:0000256" key="14">
    <source>
        <dbReference type="ARBA" id="ARBA00030398"/>
    </source>
</evidence>
<evidence type="ECO:0000256" key="17">
    <source>
        <dbReference type="HAMAP-Rule" id="MF_00639"/>
    </source>
</evidence>
<feature type="domain" description="Mur ligase C-terminal" evidence="19">
    <location>
        <begin position="315"/>
        <end position="428"/>
    </location>
</feature>
<dbReference type="SUPFAM" id="SSF53623">
    <property type="entry name" value="MurD-like peptide ligases, catalytic domain"/>
    <property type="match status" value="1"/>
</dbReference>
<comment type="pathway">
    <text evidence="3 17 18">Cell wall biogenesis; peptidoglycan biosynthesis.</text>
</comment>
<evidence type="ECO:0000256" key="2">
    <source>
        <dbReference type="ARBA" id="ARBA00004496"/>
    </source>
</evidence>
<evidence type="ECO:0000259" key="19">
    <source>
        <dbReference type="Pfam" id="PF02875"/>
    </source>
</evidence>
<dbReference type="EMBL" id="QCXQ01000001">
    <property type="protein sequence ID" value="PWG00636.1"/>
    <property type="molecule type" value="Genomic_DNA"/>
</dbReference>
<reference evidence="21 22" key="1">
    <citation type="journal article" date="2018" name="Int. J. Syst. Evol. Microbiol.">
        <title>Lactobacillus bambusae sp. nov., isolated from a traditional fermented Ma-bamboo shoots of Taiwan.</title>
        <authorList>
            <person name="Wang L.-T."/>
        </authorList>
    </citation>
    <scope>NUCLEOTIDE SEQUENCE [LARGE SCALE GENOMIC DNA]</scope>
    <source>
        <strain evidence="21 22">BS-W1</strain>
    </source>
</reference>
<feature type="binding site" evidence="17">
    <location>
        <begin position="119"/>
        <end position="125"/>
    </location>
    <ligand>
        <name>ATP</name>
        <dbReference type="ChEBI" id="CHEBI:30616"/>
    </ligand>
</feature>
<dbReference type="PANTHER" id="PTHR43692">
    <property type="entry name" value="UDP-N-ACETYLMURAMOYLALANINE--D-GLUTAMATE LIGASE"/>
    <property type="match status" value="1"/>
</dbReference>
<keyword evidence="17 18" id="KW-0131">Cell cycle</keyword>
<evidence type="ECO:0000256" key="1">
    <source>
        <dbReference type="ARBA" id="ARBA00002734"/>
    </source>
</evidence>
<evidence type="ECO:0000256" key="12">
    <source>
        <dbReference type="ARBA" id="ARBA00022984"/>
    </source>
</evidence>
<dbReference type="UniPathway" id="UPA00219"/>
<dbReference type="GO" id="GO:0005737">
    <property type="term" value="C:cytoplasm"/>
    <property type="evidence" value="ECO:0007669"/>
    <property type="project" value="UniProtKB-SubCell"/>
</dbReference>
<dbReference type="SUPFAM" id="SSF51984">
    <property type="entry name" value="MurCD N-terminal domain"/>
    <property type="match status" value="1"/>
</dbReference>
<organism evidence="21 22">
    <name type="scientific">Levilactobacillus bambusae</name>
    <dbReference type="NCBI Taxonomy" id="2024736"/>
    <lineage>
        <taxon>Bacteria</taxon>
        <taxon>Bacillati</taxon>
        <taxon>Bacillota</taxon>
        <taxon>Bacilli</taxon>
        <taxon>Lactobacillales</taxon>
        <taxon>Lactobacillaceae</taxon>
        <taxon>Levilactobacillus</taxon>
    </lineage>
</organism>
<evidence type="ECO:0000259" key="20">
    <source>
        <dbReference type="Pfam" id="PF08245"/>
    </source>
</evidence>
<dbReference type="Gene3D" id="3.40.50.720">
    <property type="entry name" value="NAD(P)-binding Rossmann-like Domain"/>
    <property type="match status" value="1"/>
</dbReference>
<dbReference type="OrthoDB" id="9809796at2"/>
<evidence type="ECO:0000256" key="6">
    <source>
        <dbReference type="ARBA" id="ARBA00015655"/>
    </source>
</evidence>